<dbReference type="NCBIfam" id="NF003545">
    <property type="entry name" value="PRK05205.1-1"/>
    <property type="match status" value="1"/>
</dbReference>
<name>A0A1Y2JZM9_9PROT</name>
<dbReference type="InterPro" id="IPR000836">
    <property type="entry name" value="PRTase_dom"/>
</dbReference>
<dbReference type="Gene3D" id="3.40.50.2020">
    <property type="match status" value="1"/>
</dbReference>
<evidence type="ECO:0000313" key="3">
    <source>
        <dbReference type="Proteomes" id="UP000194003"/>
    </source>
</evidence>
<evidence type="ECO:0000313" key="2">
    <source>
        <dbReference type="EMBL" id="OSM00306.1"/>
    </source>
</evidence>
<dbReference type="Proteomes" id="UP000194003">
    <property type="component" value="Unassembled WGS sequence"/>
</dbReference>
<dbReference type="EMBL" id="LVJN01000021">
    <property type="protein sequence ID" value="OSM00306.1"/>
    <property type="molecule type" value="Genomic_DNA"/>
</dbReference>
<dbReference type="GO" id="GO:0016757">
    <property type="term" value="F:glycosyltransferase activity"/>
    <property type="evidence" value="ECO:0007669"/>
    <property type="project" value="UniProtKB-KW"/>
</dbReference>
<accession>A0A1Y2JZM9</accession>
<dbReference type="CDD" id="cd06223">
    <property type="entry name" value="PRTases_typeI"/>
    <property type="match status" value="1"/>
</dbReference>
<evidence type="ECO:0000259" key="1">
    <source>
        <dbReference type="Pfam" id="PF00156"/>
    </source>
</evidence>
<protein>
    <submittedName>
        <fullName evidence="2">Putative phosphoribosyltransferase</fullName>
    </submittedName>
</protein>
<dbReference type="InterPro" id="IPR050137">
    <property type="entry name" value="PyrR_bifunctional"/>
</dbReference>
<proteinExistence type="predicted"/>
<dbReference type="RefSeq" id="WP_085446886.1">
    <property type="nucleotide sequence ID" value="NZ_LVJN01000021.1"/>
</dbReference>
<dbReference type="NCBIfam" id="NF003549">
    <property type="entry name" value="PRK05205.1-5"/>
    <property type="match status" value="1"/>
</dbReference>
<dbReference type="STRING" id="1434232.MAIT1_00794"/>
<keyword evidence="3" id="KW-1185">Reference proteome</keyword>
<reference evidence="2 3" key="1">
    <citation type="journal article" date="2016" name="BMC Genomics">
        <title>Combined genomic and structural analyses of a cultured magnetotactic bacterium reveals its niche adaptation to a dynamic environment.</title>
        <authorList>
            <person name="Araujo A.C."/>
            <person name="Morillo V."/>
            <person name="Cypriano J."/>
            <person name="Teixeira L.C."/>
            <person name="Leao P."/>
            <person name="Lyra S."/>
            <person name="Almeida L.G."/>
            <person name="Bazylinski D.A."/>
            <person name="Vasconcellos A.T."/>
            <person name="Abreu F."/>
            <person name="Lins U."/>
        </authorList>
    </citation>
    <scope>NUCLEOTIDE SEQUENCE [LARGE SCALE GENOMIC DNA]</scope>
    <source>
        <strain evidence="2 3">IT-1</strain>
    </source>
</reference>
<feature type="domain" description="Phosphoribosyltransferase" evidence="1">
    <location>
        <begin position="19"/>
        <end position="155"/>
    </location>
</feature>
<comment type="caution">
    <text evidence="2">The sequence shown here is derived from an EMBL/GenBank/DDBJ whole genome shotgun (WGS) entry which is preliminary data.</text>
</comment>
<organism evidence="2 3">
    <name type="scientific">Magnetofaba australis IT-1</name>
    <dbReference type="NCBI Taxonomy" id="1434232"/>
    <lineage>
        <taxon>Bacteria</taxon>
        <taxon>Pseudomonadati</taxon>
        <taxon>Pseudomonadota</taxon>
        <taxon>Magnetococcia</taxon>
        <taxon>Magnetococcales</taxon>
        <taxon>Magnetococcaceae</taxon>
        <taxon>Magnetofaba</taxon>
    </lineage>
</organism>
<dbReference type="InterPro" id="IPR029057">
    <property type="entry name" value="PRTase-like"/>
</dbReference>
<dbReference type="Pfam" id="PF00156">
    <property type="entry name" value="Pribosyltran"/>
    <property type="match status" value="1"/>
</dbReference>
<keyword evidence="2" id="KW-0328">Glycosyltransferase</keyword>
<dbReference type="PANTHER" id="PTHR11608:SF0">
    <property type="entry name" value="BIFUNCTIONAL PROTEIN PYRR"/>
    <property type="match status" value="1"/>
</dbReference>
<sequence>MKIIQENTLLTPDDTHRLIGQIADRLVADITRPDLRAVVGIRRGGALVAEALHARLQERLGVELPLGHLDISFYRDDLETIGPNPVVGGTDLQFDIDGKRIILVDDVLQSGRTIRAALNALFEFGRPEIVDLAVLVDRKQRQLPIQPTYRGLELETGEREVIKLIKTGEAAMSVAHRFMGDE</sequence>
<dbReference type="PANTHER" id="PTHR11608">
    <property type="entry name" value="BIFUNCTIONAL PROTEIN PYRR"/>
    <property type="match status" value="1"/>
</dbReference>
<dbReference type="SUPFAM" id="SSF53271">
    <property type="entry name" value="PRTase-like"/>
    <property type="match status" value="1"/>
</dbReference>
<gene>
    <name evidence="2" type="ORF">MAIT1_00794</name>
</gene>
<keyword evidence="2" id="KW-0808">Transferase</keyword>
<dbReference type="AlphaFoldDB" id="A0A1Y2JZM9"/>